<dbReference type="PANTHER" id="PTHR31434:SF2">
    <property type="entry name" value="S PHASE CYCLIN A-ASSOCIATED PROTEIN IN THE ENDOPLASMIC RETICULUM"/>
    <property type="match status" value="1"/>
</dbReference>
<dbReference type="OrthoDB" id="71500at2759"/>
<evidence type="ECO:0000259" key="3">
    <source>
        <dbReference type="Pfam" id="PF16501"/>
    </source>
</evidence>
<protein>
    <recommendedName>
        <fullName evidence="3">S phase cyclin A-associated protein in the endoplasmic reticulum N-terminal domain-containing protein</fullName>
    </recommendedName>
</protein>
<dbReference type="EMBL" id="CAJFCW020000001">
    <property type="protein sequence ID" value="CAG9086724.1"/>
    <property type="molecule type" value="Genomic_DNA"/>
</dbReference>
<reference evidence="4" key="1">
    <citation type="submission" date="2020-09" db="EMBL/GenBank/DDBJ databases">
        <authorList>
            <person name="Kikuchi T."/>
        </authorList>
    </citation>
    <scope>NUCLEOTIDE SEQUENCE</scope>
    <source>
        <strain evidence="4">SH1</strain>
    </source>
</reference>
<keyword evidence="1" id="KW-0175">Coiled coil</keyword>
<dbReference type="InterPro" id="IPR032446">
    <property type="entry name" value="SCAPER_N"/>
</dbReference>
<feature type="domain" description="S phase cyclin A-associated protein in the endoplasmic reticulum N-terminal" evidence="3">
    <location>
        <begin position="10"/>
        <end position="87"/>
    </location>
</feature>
<accession>A0A811JWF2</accession>
<proteinExistence type="predicted"/>
<evidence type="ECO:0000313" key="4">
    <source>
        <dbReference type="EMBL" id="CAD5207849.1"/>
    </source>
</evidence>
<gene>
    <name evidence="4" type="ORF">BOKJ2_LOCUS2403</name>
</gene>
<evidence type="ECO:0000313" key="5">
    <source>
        <dbReference type="Proteomes" id="UP000614601"/>
    </source>
</evidence>
<keyword evidence="5" id="KW-1185">Reference proteome</keyword>
<dbReference type="Proteomes" id="UP000783686">
    <property type="component" value="Unassembled WGS sequence"/>
</dbReference>
<dbReference type="Proteomes" id="UP000614601">
    <property type="component" value="Unassembled WGS sequence"/>
</dbReference>
<name>A0A811JWF2_9BILA</name>
<comment type="caution">
    <text evidence="4">The sequence shown here is derived from an EMBL/GenBank/DDBJ whole genome shotgun (WGS) entry which is preliminary data.</text>
</comment>
<evidence type="ECO:0000256" key="1">
    <source>
        <dbReference type="SAM" id="Coils"/>
    </source>
</evidence>
<feature type="region of interest" description="Disordered" evidence="2">
    <location>
        <begin position="469"/>
        <end position="492"/>
    </location>
</feature>
<evidence type="ECO:0000256" key="2">
    <source>
        <dbReference type="SAM" id="MobiDB-lite"/>
    </source>
</evidence>
<feature type="compositionally biased region" description="Basic and acidic residues" evidence="2">
    <location>
        <begin position="470"/>
        <end position="479"/>
    </location>
</feature>
<dbReference type="AlphaFoldDB" id="A0A811JWF2"/>
<organism evidence="4 5">
    <name type="scientific">Bursaphelenchus okinawaensis</name>
    <dbReference type="NCBI Taxonomy" id="465554"/>
    <lineage>
        <taxon>Eukaryota</taxon>
        <taxon>Metazoa</taxon>
        <taxon>Ecdysozoa</taxon>
        <taxon>Nematoda</taxon>
        <taxon>Chromadorea</taxon>
        <taxon>Rhabditida</taxon>
        <taxon>Tylenchina</taxon>
        <taxon>Tylenchomorpha</taxon>
        <taxon>Aphelenchoidea</taxon>
        <taxon>Aphelenchoididae</taxon>
        <taxon>Bursaphelenchus</taxon>
    </lineage>
</organism>
<feature type="coiled-coil region" evidence="1">
    <location>
        <begin position="358"/>
        <end position="400"/>
    </location>
</feature>
<dbReference type="Pfam" id="PF16501">
    <property type="entry name" value="SCAPER_N"/>
    <property type="match status" value="1"/>
</dbReference>
<dbReference type="PANTHER" id="PTHR31434">
    <property type="entry name" value="S PHASE CYCLIN A-ASSOCIATED PROTEIN IN THE ENDOPLASMIC RETICULUM"/>
    <property type="match status" value="1"/>
</dbReference>
<sequence length="1021" mass="118253">MGVNLGQDVENEAKQWAEYVQLLKNTTDSMHEICAARRNVFGCQEALMYLTNAVRDFEALISTIKVETEWENLENRPQALAWEVKGVPNRKTKEVKINGKAEDLSNGISNKPNVLYSKNNKENQERFRVAQPKSAMDIPQTKSSMAKIAYSRQLLWQRHKKLLTEKLTVKRRQQRDVILRRKSMPVLGNKTNITQNMETNLESIHEEDRNTSDSCSMKTQVGYYSKSEPQGIVDLNMFEDDEWKALTEEEESLAHEEASLQKEIEDEESILIDDEIQNVVLDFSDLERSQGTRWKAVVDRWDINNETEVKTAETKYPQPGDTARLHQRLLSPLRKKKYDMDVMIERQQKAEEMRAVLRDRKAERLRELHLRVEEISRKRMDLIEKKRIHLERKMAKATENRQKNIDLVVKQAKDADQRVLEVNFINSLEAENVKFGFQMKELSREYRVQSLMDNKKGENINTVAGCSNETLKKPKDKPKNMKKKRQLKEKLTQPNLKTHRSSILTFLLKEQEAPSDTVSNIKWRCQCGTGTVMASNFDIFAHFVSKEHLIARKLNLMDIDYNILRSEVEQCIFECSIDEATNNNNVYKANNEEAKQALCLQLKNKEVSSSSRSTLISQLSQIMENLNKLDKSSDFFENEITEWKRAFRKRREAEKNRLAEDVRIEIQKGLKSLSTMDSERILTMDRFIAKMFNLMMALYATEQQKLDFVCSNGIVDTIFILCRVGTVQNDLKDGLLTIMCFMDSLWGTILKNVRKDAQLFERIQVFNELTIQCGISTVICKCISDTREDVDINNVVVTPMKMGSRFFQFLLQSSQKETINNAEVMNCLISTMYSSIVSAESLSVAVKQRLLMVDDFWNTFWTKESLEKQITKEMLEYPNIVLKMTFIFRTLLNHILSQELSPSLGLELRAICFGLAAMISVDQKHKVFCVLGQENSIVTILADLNSKIFQPPDLRYSILVTLIMIIDHNLKALELVKSRIDLSWFTGFLKRLQKKTRLDGVENLRFLPSELNLILSFLATP</sequence>
<dbReference type="EMBL" id="CAJFDH010000001">
    <property type="protein sequence ID" value="CAD5207849.1"/>
    <property type="molecule type" value="Genomic_DNA"/>
</dbReference>